<protein>
    <submittedName>
        <fullName evidence="1">Uncharacterized protein</fullName>
    </submittedName>
</protein>
<name>A0AAE9K5V8_9CAUD</name>
<proteinExistence type="predicted"/>
<organism evidence="1 2">
    <name type="scientific">Bacillus phage FADO</name>
    <dbReference type="NCBI Taxonomy" id="2917160"/>
    <lineage>
        <taxon>Viruses</taxon>
        <taxon>Duplodnaviria</taxon>
        <taxon>Heunggongvirae</taxon>
        <taxon>Uroviricota</taxon>
        <taxon>Caudoviricetes</taxon>
        <taxon>Heleneionescovirinae</taxon>
        <taxon>Zhangjivirus</taxon>
        <taxon>Zhangjivirus fado</taxon>
    </lineage>
</organism>
<evidence type="ECO:0000313" key="1">
    <source>
        <dbReference type="EMBL" id="UNY48895.1"/>
    </source>
</evidence>
<reference evidence="1 2" key="1">
    <citation type="submission" date="2022-01" db="EMBL/GenBank/DDBJ databases">
        <authorList>
            <person name="Stokar-Avihail A."/>
        </authorList>
    </citation>
    <scope>NUCLEOTIDE SEQUENCE [LARGE SCALE GENOMIC DNA]</scope>
</reference>
<dbReference type="EMBL" id="OM236516">
    <property type="protein sequence ID" value="UNY48895.1"/>
    <property type="molecule type" value="Genomic_DNA"/>
</dbReference>
<dbReference type="Proteomes" id="UP000831021">
    <property type="component" value="Segment"/>
</dbReference>
<evidence type="ECO:0000313" key="2">
    <source>
        <dbReference type="Proteomes" id="UP000831021"/>
    </source>
</evidence>
<keyword evidence="2" id="KW-1185">Reference proteome</keyword>
<accession>A0AAE9K5V8</accession>
<sequence length="159" mass="18688">MCRKIELGDIVEKRIINSSANPANTHIVVYVGKNREYHIMRIYPITRTSVIETVSEDQIRLLSKENSMSYELTMELVMREREKRGWTEVPDFLFEIEFNKKATTSDINNDISVVRYDRIGNIDECLDALNDLSLLHKKFGDEVYLQLYEVVEKRLKELV</sequence>
<gene>
    <name evidence="1" type="ORF">fado_180</name>
</gene>